<feature type="transmembrane region" description="Helical" evidence="1">
    <location>
        <begin position="136"/>
        <end position="155"/>
    </location>
</feature>
<evidence type="ECO:0000256" key="1">
    <source>
        <dbReference type="SAM" id="Phobius"/>
    </source>
</evidence>
<accession>A0AAD0HSN2</accession>
<feature type="transmembrane region" description="Helical" evidence="1">
    <location>
        <begin position="319"/>
        <end position="337"/>
    </location>
</feature>
<feature type="transmembrane region" description="Helical" evidence="1">
    <location>
        <begin position="26"/>
        <end position="43"/>
    </location>
</feature>
<feature type="transmembrane region" description="Helical" evidence="1">
    <location>
        <begin position="161"/>
        <end position="183"/>
    </location>
</feature>
<feature type="transmembrane region" description="Helical" evidence="1">
    <location>
        <begin position="94"/>
        <end position="115"/>
    </location>
</feature>
<feature type="transmembrane region" description="Helical" evidence="1">
    <location>
        <begin position="6"/>
        <end position="21"/>
    </location>
</feature>
<sequence>MNIFPLLSLYIYILVVCILFNKKNIYIYILSGVVLILFATFRSNMINIDTNTYINYYKTVPSFKYLFEYNNYYFEKGYVFLNMLVSSIGLNYRFFLFITASLSISLIMTSIYKYTKYCFITLFIYFSNFYFLNELLIMRTGIAFSILFFAIRYLKYDKKKYILLVILGSFFHRISLVALLPILLFKIEFIRKRKLVLISLAVAFILGRGEIIPFIANNLITFLPHKIIIYFENYEPKEASYRQLILFLPIFLYFLKNFYKYKNVRFFEESILFLFLMIISKFIFIKHETLDRISHLFLMGILFLPDIYLKSIKEKEVRFFTKFMIIVFFGLLLIWYLRGDNVITIVW</sequence>
<keyword evidence="1" id="KW-1133">Transmembrane helix</keyword>
<dbReference type="InterPro" id="IPR049458">
    <property type="entry name" value="EpsG-like"/>
</dbReference>
<name>A0AAD0HSN2_9FUSO</name>
<evidence type="ECO:0000313" key="2">
    <source>
        <dbReference type="EMBL" id="AVQ24298.1"/>
    </source>
</evidence>
<feature type="transmembrane region" description="Helical" evidence="1">
    <location>
        <begin position="195"/>
        <end position="220"/>
    </location>
</feature>
<protein>
    <submittedName>
        <fullName evidence="2">EpsG family protein</fullName>
    </submittedName>
</protein>
<evidence type="ECO:0000313" key="3">
    <source>
        <dbReference type="Proteomes" id="UP000241472"/>
    </source>
</evidence>
<feature type="transmembrane region" description="Helical" evidence="1">
    <location>
        <begin position="240"/>
        <end position="259"/>
    </location>
</feature>
<keyword evidence="1" id="KW-0472">Membrane</keyword>
<keyword evidence="1" id="KW-0812">Transmembrane</keyword>
<gene>
    <name evidence="2" type="ORF">C4N17_00410</name>
</gene>
<dbReference type="Proteomes" id="UP000241472">
    <property type="component" value="Chromosome"/>
</dbReference>
<dbReference type="Pfam" id="PF14897">
    <property type="entry name" value="EpsG"/>
    <property type="match status" value="1"/>
</dbReference>
<dbReference type="EMBL" id="CP028108">
    <property type="protein sequence ID" value="AVQ24298.1"/>
    <property type="molecule type" value="Genomic_DNA"/>
</dbReference>
<feature type="transmembrane region" description="Helical" evidence="1">
    <location>
        <begin position="293"/>
        <end position="312"/>
    </location>
</feature>
<organism evidence="2 3">
    <name type="scientific">Fusobacterium periodonticum</name>
    <dbReference type="NCBI Taxonomy" id="860"/>
    <lineage>
        <taxon>Bacteria</taxon>
        <taxon>Fusobacteriati</taxon>
        <taxon>Fusobacteriota</taxon>
        <taxon>Fusobacteriia</taxon>
        <taxon>Fusobacteriales</taxon>
        <taxon>Fusobacteriaceae</taxon>
        <taxon>Fusobacterium</taxon>
    </lineage>
</organism>
<proteinExistence type="predicted"/>
<dbReference type="AlphaFoldDB" id="A0AAD0HSN2"/>
<dbReference type="RefSeq" id="WP_008794201.1">
    <property type="nucleotide sequence ID" value="NZ_CABKNO010000002.1"/>
</dbReference>
<reference evidence="2 3" key="1">
    <citation type="submission" date="2018-03" db="EMBL/GenBank/DDBJ databases">
        <title>Complete Fusobacterium genomes using hybrid Minion sequencing.</title>
        <authorList>
            <person name="Slade D.J."/>
            <person name="Lahmers K."/>
        </authorList>
    </citation>
    <scope>NUCLEOTIDE SEQUENCE [LARGE SCALE GENOMIC DNA]</scope>
    <source>
        <strain evidence="2 3">2_1_31</strain>
    </source>
</reference>
<feature type="transmembrane region" description="Helical" evidence="1">
    <location>
        <begin position="271"/>
        <end position="287"/>
    </location>
</feature>
<dbReference type="KEGG" id="fpei:C4N17_00410"/>